<sequence>MTLTCWFGFFIFDFAPTSLSLSILSVFVQRVISRFPEQLNDRQLRWRVLIPQCFPTGIPKASHSNPLRVNGVASPERLLAVIKYEGEERFTAVYKLAHKKQRCKKQQPIGPESSRFVDRMPHTGRSSQVKPARKVSD</sequence>
<keyword evidence="2" id="KW-1133">Transmembrane helix</keyword>
<feature type="region of interest" description="Disordered" evidence="1">
    <location>
        <begin position="102"/>
        <end position="137"/>
    </location>
</feature>
<organism evidence="3 4">
    <name type="scientific">Armillaria borealis</name>
    <dbReference type="NCBI Taxonomy" id="47425"/>
    <lineage>
        <taxon>Eukaryota</taxon>
        <taxon>Fungi</taxon>
        <taxon>Dikarya</taxon>
        <taxon>Basidiomycota</taxon>
        <taxon>Agaricomycotina</taxon>
        <taxon>Agaricomycetes</taxon>
        <taxon>Agaricomycetidae</taxon>
        <taxon>Agaricales</taxon>
        <taxon>Marasmiineae</taxon>
        <taxon>Physalacriaceae</taxon>
        <taxon>Armillaria</taxon>
    </lineage>
</organism>
<reference evidence="3" key="1">
    <citation type="submission" date="2023-06" db="EMBL/GenBank/DDBJ databases">
        <authorList>
            <consortium name="Lawrence Berkeley National Laboratory"/>
            <person name="Ahrendt S."/>
            <person name="Sahu N."/>
            <person name="Indic B."/>
            <person name="Wong-Bajracharya J."/>
            <person name="Merenyi Z."/>
            <person name="Ke H.-M."/>
            <person name="Monk M."/>
            <person name="Kocsube S."/>
            <person name="Drula E."/>
            <person name="Lipzen A."/>
            <person name="Balint B."/>
            <person name="Henrissat B."/>
            <person name="Andreopoulos B."/>
            <person name="Martin F.M."/>
            <person name="Harder C.B."/>
            <person name="Rigling D."/>
            <person name="Ford K.L."/>
            <person name="Foster G.D."/>
            <person name="Pangilinan J."/>
            <person name="Papanicolaou A."/>
            <person name="Barry K."/>
            <person name="LaButti K."/>
            <person name="Viragh M."/>
            <person name="Koriabine M."/>
            <person name="Yan M."/>
            <person name="Riley R."/>
            <person name="Champramary S."/>
            <person name="Plett K.L."/>
            <person name="Tsai I.J."/>
            <person name="Slot J."/>
            <person name="Sipos G."/>
            <person name="Plett J."/>
            <person name="Nagy L.G."/>
            <person name="Grigoriev I.V."/>
        </authorList>
    </citation>
    <scope>NUCLEOTIDE SEQUENCE</scope>
    <source>
        <strain evidence="3">FPL87.14</strain>
    </source>
</reference>
<evidence type="ECO:0000313" key="3">
    <source>
        <dbReference type="EMBL" id="KAK0421846.1"/>
    </source>
</evidence>
<name>A0AA39M507_9AGAR</name>
<dbReference type="AlphaFoldDB" id="A0AA39M507"/>
<dbReference type="Proteomes" id="UP001175226">
    <property type="component" value="Unassembled WGS sequence"/>
</dbReference>
<comment type="caution">
    <text evidence="3">The sequence shown here is derived from an EMBL/GenBank/DDBJ whole genome shotgun (WGS) entry which is preliminary data.</text>
</comment>
<evidence type="ECO:0000256" key="1">
    <source>
        <dbReference type="SAM" id="MobiDB-lite"/>
    </source>
</evidence>
<accession>A0AA39M507</accession>
<keyword evidence="2" id="KW-0812">Transmembrane</keyword>
<proteinExistence type="predicted"/>
<evidence type="ECO:0000313" key="4">
    <source>
        <dbReference type="Proteomes" id="UP001175226"/>
    </source>
</evidence>
<dbReference type="EMBL" id="JAUEPT010000278">
    <property type="protein sequence ID" value="KAK0421846.1"/>
    <property type="molecule type" value="Genomic_DNA"/>
</dbReference>
<gene>
    <name evidence="3" type="ORF">EV421DRAFT_604988</name>
</gene>
<keyword evidence="2" id="KW-0472">Membrane</keyword>
<protein>
    <submittedName>
        <fullName evidence="3">Uncharacterized protein</fullName>
    </submittedName>
</protein>
<keyword evidence="4" id="KW-1185">Reference proteome</keyword>
<evidence type="ECO:0000256" key="2">
    <source>
        <dbReference type="SAM" id="Phobius"/>
    </source>
</evidence>
<feature type="transmembrane region" description="Helical" evidence="2">
    <location>
        <begin position="6"/>
        <end position="28"/>
    </location>
</feature>